<evidence type="ECO:0008006" key="3">
    <source>
        <dbReference type="Google" id="ProtNLM"/>
    </source>
</evidence>
<dbReference type="PANTHER" id="PTHR47331:SF1">
    <property type="entry name" value="GAG-LIKE PROTEIN"/>
    <property type="match status" value="1"/>
</dbReference>
<gene>
    <name evidence="1" type="ORF">MCOR_21329</name>
</gene>
<dbReference type="Pfam" id="PF05380">
    <property type="entry name" value="Peptidase_A17"/>
    <property type="match status" value="1"/>
</dbReference>
<dbReference type="PANTHER" id="PTHR47331">
    <property type="entry name" value="PHD-TYPE DOMAIN-CONTAINING PROTEIN"/>
    <property type="match status" value="1"/>
</dbReference>
<dbReference type="InterPro" id="IPR008042">
    <property type="entry name" value="Retrotrans_Pao"/>
</dbReference>
<keyword evidence="2" id="KW-1185">Reference proteome</keyword>
<protein>
    <recommendedName>
        <fullName evidence="3">Reverse transcriptase domain-containing protein</fullName>
    </recommendedName>
</protein>
<accession>A0A6J8BU81</accession>
<dbReference type="Proteomes" id="UP000507470">
    <property type="component" value="Unassembled WGS sequence"/>
</dbReference>
<organism evidence="1 2">
    <name type="scientific">Mytilus coruscus</name>
    <name type="common">Sea mussel</name>
    <dbReference type="NCBI Taxonomy" id="42192"/>
    <lineage>
        <taxon>Eukaryota</taxon>
        <taxon>Metazoa</taxon>
        <taxon>Spiralia</taxon>
        <taxon>Lophotrochozoa</taxon>
        <taxon>Mollusca</taxon>
        <taxon>Bivalvia</taxon>
        <taxon>Autobranchia</taxon>
        <taxon>Pteriomorphia</taxon>
        <taxon>Mytilida</taxon>
        <taxon>Mytiloidea</taxon>
        <taxon>Mytilidae</taxon>
        <taxon>Mytilinae</taxon>
        <taxon>Mytilus</taxon>
    </lineage>
</organism>
<reference evidence="1 2" key="1">
    <citation type="submission" date="2020-06" db="EMBL/GenBank/DDBJ databases">
        <authorList>
            <person name="Li R."/>
            <person name="Bekaert M."/>
        </authorList>
    </citation>
    <scope>NUCLEOTIDE SEQUENCE [LARGE SCALE GENOMIC DNA]</scope>
    <source>
        <strain evidence="2">wild</strain>
    </source>
</reference>
<dbReference type="AlphaFoldDB" id="A0A6J8BU81"/>
<sequence length="454" mass="52689">MRCQFQWITFRNKKKSRNGATCRGITWPKLDASIGLMIGNNVPDAYTPFEVATGPSGSPHATRTRLGWIIWNMIRECTGTNKVVNRVQMSAIHEEEHSRLNELVEKSMNFDFPERIIDDKRENSVDDNSFLDYVNKNIHFEKGQYYIPLPFRDNNVKLPNNASQGQQRLRSLKNKFIKNPKFKQDYTDFMEKLLERGYMEHVPKEQFNRNDGRVWYIPHHGVYHSQKPDKIRIVFDCSATYMGVSLNKQLLQGPDLTNNLLGVLIRFREEKVAILGDIEAMFHQEERSKEVKQWSLEDDLPVERALGVQWFIETDTLGFRIKCKEKIATRRSILSITSSVYDPLGIISPYVLNAKSILQGLCRQGFSWDKELTGTDLKKWNDWLDQLSDLENVRIDRCYKPKNFGKVVSSQLHCFSDASEIGYGMVFYLRLVDDEGMIHCSFVLGKSRVAPLKK</sequence>
<dbReference type="OrthoDB" id="10057690at2759"/>
<name>A0A6J8BU81_MYTCO</name>
<evidence type="ECO:0000313" key="1">
    <source>
        <dbReference type="EMBL" id="CAC5385827.1"/>
    </source>
</evidence>
<proteinExistence type="predicted"/>
<evidence type="ECO:0000313" key="2">
    <source>
        <dbReference type="Proteomes" id="UP000507470"/>
    </source>
</evidence>
<dbReference type="EMBL" id="CACVKT020003764">
    <property type="protein sequence ID" value="CAC5385827.1"/>
    <property type="molecule type" value="Genomic_DNA"/>
</dbReference>